<name>C1N2B1_MICPC</name>
<dbReference type="Pfam" id="PF00366">
    <property type="entry name" value="Ribosomal_S17"/>
    <property type="match status" value="1"/>
</dbReference>
<organism evidence="5">
    <name type="scientific">Micromonas pusilla (strain CCMP1545)</name>
    <name type="common">Picoplanktonic green alga</name>
    <dbReference type="NCBI Taxonomy" id="564608"/>
    <lineage>
        <taxon>Eukaryota</taxon>
        <taxon>Viridiplantae</taxon>
        <taxon>Chlorophyta</taxon>
        <taxon>Mamiellophyceae</taxon>
        <taxon>Mamiellales</taxon>
        <taxon>Mamiellaceae</taxon>
        <taxon>Micromonas</taxon>
    </lineage>
</organism>
<dbReference type="GO" id="GO:0003735">
    <property type="term" value="F:structural constituent of ribosome"/>
    <property type="evidence" value="ECO:0007669"/>
    <property type="project" value="InterPro"/>
</dbReference>
<dbReference type="EMBL" id="GG663745">
    <property type="protein sequence ID" value="EEH53974.1"/>
    <property type="molecule type" value="Genomic_DNA"/>
</dbReference>
<gene>
    <name evidence="4" type="ORF">MICPUCDRAFT_51916</name>
</gene>
<dbReference type="Gene3D" id="2.40.50.140">
    <property type="entry name" value="Nucleic acid-binding proteins"/>
    <property type="match status" value="1"/>
</dbReference>
<dbReference type="SUPFAM" id="SSF50249">
    <property type="entry name" value="Nucleic acid-binding proteins"/>
    <property type="match status" value="1"/>
</dbReference>
<reference evidence="4 5" key="1">
    <citation type="journal article" date="2009" name="Science">
        <title>Green evolution and dynamic adaptations revealed by genomes of the marine picoeukaryotes Micromonas.</title>
        <authorList>
            <person name="Worden A.Z."/>
            <person name="Lee J.H."/>
            <person name="Mock T."/>
            <person name="Rouze P."/>
            <person name="Simmons M.P."/>
            <person name="Aerts A.L."/>
            <person name="Allen A.E."/>
            <person name="Cuvelier M.L."/>
            <person name="Derelle E."/>
            <person name="Everett M.V."/>
            <person name="Foulon E."/>
            <person name="Grimwood J."/>
            <person name="Gundlach H."/>
            <person name="Henrissat B."/>
            <person name="Napoli C."/>
            <person name="McDonald S.M."/>
            <person name="Parker M.S."/>
            <person name="Rombauts S."/>
            <person name="Salamov A."/>
            <person name="Von Dassow P."/>
            <person name="Badger J.H."/>
            <person name="Coutinho P.M."/>
            <person name="Demir E."/>
            <person name="Dubchak I."/>
            <person name="Gentemann C."/>
            <person name="Eikrem W."/>
            <person name="Gready J.E."/>
            <person name="John U."/>
            <person name="Lanier W."/>
            <person name="Lindquist E.A."/>
            <person name="Lucas S."/>
            <person name="Mayer K.F."/>
            <person name="Moreau H."/>
            <person name="Not F."/>
            <person name="Otillar R."/>
            <person name="Panaud O."/>
            <person name="Pangilinan J."/>
            <person name="Paulsen I."/>
            <person name="Piegu B."/>
            <person name="Poliakov A."/>
            <person name="Robbens S."/>
            <person name="Schmutz J."/>
            <person name="Toulza E."/>
            <person name="Wyss T."/>
            <person name="Zelensky A."/>
            <person name="Zhou K."/>
            <person name="Armbrust E.V."/>
            <person name="Bhattacharya D."/>
            <person name="Goodenough U.W."/>
            <person name="Van de Peer Y."/>
            <person name="Grigoriev I.V."/>
        </authorList>
    </citation>
    <scope>NUCLEOTIDE SEQUENCE [LARGE SCALE GENOMIC DNA]</scope>
    <source>
        <strain evidence="4 5">CCMP1545</strain>
    </source>
</reference>
<dbReference type="Proteomes" id="UP000001876">
    <property type="component" value="Unassembled WGS sequence"/>
</dbReference>
<keyword evidence="5" id="KW-1185">Reference proteome</keyword>
<evidence type="ECO:0000256" key="3">
    <source>
        <dbReference type="ARBA" id="ARBA00023274"/>
    </source>
</evidence>
<evidence type="ECO:0000313" key="4">
    <source>
        <dbReference type="EMBL" id="EEH53974.1"/>
    </source>
</evidence>
<dbReference type="GeneID" id="9687701"/>
<dbReference type="InterPro" id="IPR012340">
    <property type="entry name" value="NA-bd_OB-fold"/>
</dbReference>
<dbReference type="RefSeq" id="XP_003062262.1">
    <property type="nucleotide sequence ID" value="XM_003062216.1"/>
</dbReference>
<evidence type="ECO:0000256" key="1">
    <source>
        <dbReference type="ARBA" id="ARBA00010254"/>
    </source>
</evidence>
<evidence type="ECO:0000256" key="2">
    <source>
        <dbReference type="ARBA" id="ARBA00022980"/>
    </source>
</evidence>
<dbReference type="KEGG" id="mpp:MICPUCDRAFT_51916"/>
<dbReference type="AlphaFoldDB" id="C1N2B1"/>
<accession>C1N2B1</accession>
<evidence type="ECO:0000313" key="5">
    <source>
        <dbReference type="Proteomes" id="UP000001876"/>
    </source>
</evidence>
<dbReference type="GO" id="GO:0005840">
    <property type="term" value="C:ribosome"/>
    <property type="evidence" value="ECO:0007669"/>
    <property type="project" value="UniProtKB-KW"/>
</dbReference>
<dbReference type="GO" id="GO:0006412">
    <property type="term" value="P:translation"/>
    <property type="evidence" value="ECO:0007669"/>
    <property type="project" value="InterPro"/>
</dbReference>
<dbReference type="GO" id="GO:1990904">
    <property type="term" value="C:ribonucleoprotein complex"/>
    <property type="evidence" value="ECO:0007669"/>
    <property type="project" value="UniProtKB-KW"/>
</dbReference>
<sequence length="61" mass="7016">MVKPLTGVVVSNKMMKSVVVVVERLFRHKRMPKIMRARKRYMVRGGDVFPPSLEDSARGDE</sequence>
<comment type="similarity">
    <text evidence="1">Belongs to the universal ribosomal protein uS17 family.</text>
</comment>
<proteinExistence type="inferred from homology"/>
<protein>
    <submittedName>
        <fullName evidence="4">Predicted protein</fullName>
    </submittedName>
</protein>
<keyword evidence="3" id="KW-0687">Ribonucleoprotein</keyword>
<keyword evidence="2" id="KW-0689">Ribosomal protein</keyword>
<dbReference type="InterPro" id="IPR000266">
    <property type="entry name" value="Ribosomal_uS17"/>
</dbReference>